<keyword evidence="1" id="KW-0472">Membrane</keyword>
<protein>
    <recommendedName>
        <fullName evidence="4">DUF2970 domain-containing protein</fullName>
    </recommendedName>
</protein>
<dbReference type="Proteomes" id="UP001320513">
    <property type="component" value="Unassembled WGS sequence"/>
</dbReference>
<keyword evidence="1" id="KW-1133">Transmembrane helix</keyword>
<keyword evidence="3" id="KW-1185">Reference proteome</keyword>
<sequence length="80" mass="8876">MHQPSAPEPPEPEDSKPPTFWQMLHSVMAAAFGVQSGKNRERDFTRGKPIHFAVIGLSFTLFFAALLFGLVQLVVYFAIG</sequence>
<accession>A0ABS9ZJQ8</accession>
<evidence type="ECO:0000313" key="2">
    <source>
        <dbReference type="EMBL" id="MCI8210687.1"/>
    </source>
</evidence>
<evidence type="ECO:0008006" key="4">
    <source>
        <dbReference type="Google" id="ProtNLM"/>
    </source>
</evidence>
<dbReference type="InterPro" id="IPR021344">
    <property type="entry name" value="DUF2970"/>
</dbReference>
<comment type="caution">
    <text evidence="2">The sequence shown here is derived from an EMBL/GenBank/DDBJ whole genome shotgun (WGS) entry which is preliminary data.</text>
</comment>
<feature type="transmembrane region" description="Helical" evidence="1">
    <location>
        <begin position="20"/>
        <end position="38"/>
    </location>
</feature>
<name>A0ABS9ZJQ8_9PSED</name>
<dbReference type="Pfam" id="PF11174">
    <property type="entry name" value="DUF2970"/>
    <property type="match status" value="1"/>
</dbReference>
<reference evidence="2 3" key="1">
    <citation type="submission" date="2015-12" db="EMBL/GenBank/DDBJ databases">
        <title>Phylogenomics in the description of a new species in the Pseudomonas syringae group.</title>
        <authorList>
            <person name="Busquets A."/>
            <person name="Gomila M."/>
            <person name="Beiki F."/>
            <person name="Rahimian H."/>
            <person name="Mulet M."/>
            <person name="Sanchez D."/>
            <person name="Garcia-Valdes E."/>
            <person name="Lalucat J."/>
        </authorList>
    </citation>
    <scope>NUCLEOTIDE SEQUENCE [LARGE SCALE GENOMIC DNA]</scope>
    <source>
        <strain evidence="2 3">S25</strain>
    </source>
</reference>
<proteinExistence type="predicted"/>
<evidence type="ECO:0000256" key="1">
    <source>
        <dbReference type="SAM" id="Phobius"/>
    </source>
</evidence>
<dbReference type="RefSeq" id="WP_243246911.1">
    <property type="nucleotide sequence ID" value="NZ_LOHG01000008.1"/>
</dbReference>
<evidence type="ECO:0000313" key="3">
    <source>
        <dbReference type="Proteomes" id="UP001320513"/>
    </source>
</evidence>
<organism evidence="2 3">
    <name type="scientific">Pseudomonas maioricensis</name>
    <dbReference type="NCBI Taxonomy" id="1766623"/>
    <lineage>
        <taxon>Bacteria</taxon>
        <taxon>Pseudomonadati</taxon>
        <taxon>Pseudomonadota</taxon>
        <taxon>Gammaproteobacteria</taxon>
        <taxon>Pseudomonadales</taxon>
        <taxon>Pseudomonadaceae</taxon>
        <taxon>Pseudomonas</taxon>
    </lineage>
</organism>
<keyword evidence="1" id="KW-0812">Transmembrane</keyword>
<dbReference type="EMBL" id="LOHG01000008">
    <property type="protein sequence ID" value="MCI8210687.1"/>
    <property type="molecule type" value="Genomic_DNA"/>
</dbReference>
<gene>
    <name evidence="2" type="ORF">AUC61_14205</name>
</gene>
<feature type="transmembrane region" description="Helical" evidence="1">
    <location>
        <begin position="50"/>
        <end position="79"/>
    </location>
</feature>